<keyword evidence="4" id="KW-0479">Metal-binding</keyword>
<dbReference type="Pfam" id="PF00096">
    <property type="entry name" value="zf-C2H2"/>
    <property type="match status" value="2"/>
</dbReference>
<evidence type="ECO:0000256" key="7">
    <source>
        <dbReference type="ARBA" id="ARBA00022833"/>
    </source>
</evidence>
<dbReference type="FunFam" id="3.30.160.60:FF:000651">
    <property type="entry name" value="Putative zinc finger protein 653"/>
    <property type="match status" value="1"/>
</dbReference>
<dbReference type="InterPro" id="IPR036236">
    <property type="entry name" value="Znf_C2H2_sf"/>
</dbReference>
<keyword evidence="10" id="KW-0804">Transcription</keyword>
<proteinExistence type="inferred from homology"/>
<feature type="region of interest" description="Disordered" evidence="18">
    <location>
        <begin position="258"/>
        <end position="316"/>
    </location>
</feature>
<evidence type="ECO:0000256" key="5">
    <source>
        <dbReference type="ARBA" id="ARBA00022737"/>
    </source>
</evidence>
<evidence type="ECO:0000256" key="13">
    <source>
        <dbReference type="ARBA" id="ARBA00065419"/>
    </source>
</evidence>
<dbReference type="FunFam" id="3.30.160.60:FF:000685">
    <property type="entry name" value="Zinc finger protein 653"/>
    <property type="match status" value="1"/>
</dbReference>
<dbReference type="InterPro" id="IPR013087">
    <property type="entry name" value="Znf_C2H2_type"/>
</dbReference>
<evidence type="ECO:0000256" key="2">
    <source>
        <dbReference type="ARBA" id="ARBA00006991"/>
    </source>
</evidence>
<evidence type="ECO:0000256" key="18">
    <source>
        <dbReference type="SAM" id="MobiDB-lite"/>
    </source>
</evidence>
<keyword evidence="5" id="KW-0677">Repeat</keyword>
<keyword evidence="6 17" id="KW-0863">Zinc-finger</keyword>
<keyword evidence="20" id="KW-1185">Reference proteome</keyword>
<accession>A0A6P7N571</accession>
<feature type="domain" description="C2H2-type" evidence="19">
    <location>
        <begin position="554"/>
        <end position="581"/>
    </location>
</feature>
<dbReference type="Proteomes" id="UP000515150">
    <property type="component" value="Chromosome 8"/>
</dbReference>
<keyword evidence="11" id="KW-0539">Nucleus</keyword>
<dbReference type="InParanoid" id="A0A6P7N571"/>
<feature type="compositionally biased region" description="Basic and acidic residues" evidence="18">
    <location>
        <begin position="29"/>
        <end position="38"/>
    </location>
</feature>
<comment type="similarity">
    <text evidence="2">Belongs to the krueppel C2H2-type zinc-finger protein family.</text>
</comment>
<dbReference type="PANTHER" id="PTHR46179:SF9">
    <property type="entry name" value="ZINC FINGER PROTEIN 653"/>
    <property type="match status" value="1"/>
</dbReference>
<dbReference type="CTD" id="115950"/>
<dbReference type="FunFam" id="3.30.160.60:FF:000183">
    <property type="entry name" value="E3 ubiquitin-protein ligase ZFP91"/>
    <property type="match status" value="1"/>
</dbReference>
<feature type="region of interest" description="Disordered" evidence="18">
    <location>
        <begin position="1"/>
        <end position="38"/>
    </location>
</feature>
<dbReference type="InterPro" id="IPR051061">
    <property type="entry name" value="Zinc_finger_trans_reg"/>
</dbReference>
<evidence type="ECO:0000256" key="17">
    <source>
        <dbReference type="PROSITE-ProRule" id="PRU00042"/>
    </source>
</evidence>
<evidence type="ECO:0000256" key="14">
    <source>
        <dbReference type="ARBA" id="ARBA00068372"/>
    </source>
</evidence>
<protein>
    <recommendedName>
        <fullName evidence="14">Zinc finger protein 653</fullName>
    </recommendedName>
    <alternativeName>
        <fullName evidence="16">67 kDa zinc finger protein</fullName>
    </alternativeName>
    <alternativeName>
        <fullName evidence="15">Zinc finger protein Zip67</fullName>
    </alternativeName>
</protein>
<organism evidence="20 21">
    <name type="scientific">Betta splendens</name>
    <name type="common">Siamese fighting fish</name>
    <dbReference type="NCBI Taxonomy" id="158456"/>
    <lineage>
        <taxon>Eukaryota</taxon>
        <taxon>Metazoa</taxon>
        <taxon>Chordata</taxon>
        <taxon>Craniata</taxon>
        <taxon>Vertebrata</taxon>
        <taxon>Euteleostomi</taxon>
        <taxon>Actinopterygii</taxon>
        <taxon>Neopterygii</taxon>
        <taxon>Teleostei</taxon>
        <taxon>Neoteleostei</taxon>
        <taxon>Acanthomorphata</taxon>
        <taxon>Anabantaria</taxon>
        <taxon>Anabantiformes</taxon>
        <taxon>Anabantoidei</taxon>
        <taxon>Osphronemidae</taxon>
        <taxon>Betta</taxon>
    </lineage>
</organism>
<feature type="region of interest" description="Disordered" evidence="18">
    <location>
        <begin position="168"/>
        <end position="188"/>
    </location>
</feature>
<evidence type="ECO:0000256" key="10">
    <source>
        <dbReference type="ARBA" id="ARBA00023163"/>
    </source>
</evidence>
<keyword evidence="9" id="KW-0238">DNA-binding</keyword>
<evidence type="ECO:0000256" key="6">
    <source>
        <dbReference type="ARBA" id="ARBA00022771"/>
    </source>
</evidence>
<dbReference type="SMART" id="SM00355">
    <property type="entry name" value="ZnF_C2H2"/>
    <property type="match status" value="5"/>
</dbReference>
<dbReference type="PROSITE" id="PS50157">
    <property type="entry name" value="ZINC_FINGER_C2H2_2"/>
    <property type="match status" value="4"/>
</dbReference>
<gene>
    <name evidence="21" type="primary">znf653</name>
</gene>
<comment type="function">
    <text evidence="12">Transcriptional repressor. May repress NR5A1, PPARG, NR1H3, NR4A2, ESR1 and NR3C1 transcriptional activity.</text>
</comment>
<dbReference type="GO" id="GO:0006357">
    <property type="term" value="P:regulation of transcription by RNA polymerase II"/>
    <property type="evidence" value="ECO:0007669"/>
    <property type="project" value="TreeGrafter"/>
</dbReference>
<comment type="subunit">
    <text evidence="13">Interacts with NR5A1.</text>
</comment>
<comment type="subcellular location">
    <subcellularLocation>
        <location evidence="1">Nucleus</location>
    </subcellularLocation>
</comment>
<feature type="domain" description="C2H2-type" evidence="19">
    <location>
        <begin position="582"/>
        <end position="609"/>
    </location>
</feature>
<evidence type="ECO:0000256" key="12">
    <source>
        <dbReference type="ARBA" id="ARBA00054837"/>
    </source>
</evidence>
<keyword evidence="3" id="KW-0678">Repressor</keyword>
<evidence type="ECO:0000256" key="16">
    <source>
        <dbReference type="ARBA" id="ARBA00078486"/>
    </source>
</evidence>
<evidence type="ECO:0000256" key="4">
    <source>
        <dbReference type="ARBA" id="ARBA00022723"/>
    </source>
</evidence>
<dbReference type="OrthoDB" id="8685330at2759"/>
<sequence length="641" mass="72042">MAELEVPLDADPAGDRGKASLRRCRGRPRLTDSDRAQRRLESRKKYDVRRVYLGESHRLWSELRRRTSLSDAGLAEYLILLHSTYGEQHQSGKKTVPEPLAKQKEGSKESGSSLQSLMCWYQEHSHSCPLEPQLRALEPQPDLSTAAIWQCNSNHAFVQYLYSPQWEARDSEHEEGTAAEADGEGAAKPDELVAKVGRRRRNVKDITENVDVSKVQHPSMNLVQQATASGHQPSGEAASRVAQLRNQPLWEMVMEPEQASPGAVFQSVPSEEEEEEEEEELVEDLRRDGAEEGDRQGETRSTSHSYECPTSGPTSIVDKLEKTDEDLVLPPSLSGSVLLDTEPELSVPPPFQVQEQSNLFDPQNLPTVVSSCEIPDQRTTLEGSQLIIITGPSYEALASEGIQLNVGGGGVEEVTCTVIGGVYNQVCTPDSKMQETADDEEDSMTGLSDKQLLQASVEALELSRNRELQRSLSRSKRSRRGPVIEADGMLKMFHCPYEGCSQVYVAISSFQNHVNLVHRKGRTKVCPHPGCGKKFYLSNHLHRHMIIHSGVRDFICETCGKSFKRKNHLEVHRRTHTGETPLQCEICGYQCRQRASLNWHMKKHTPEAHYNFTCDFCDKRFEKLDSVKFHKLKSHPDKQTN</sequence>
<name>A0A6P7N571_BETSP</name>
<dbReference type="RefSeq" id="XP_029014417.1">
    <property type="nucleotide sequence ID" value="XM_029158584.3"/>
</dbReference>
<feature type="compositionally biased region" description="Basic residues" evidence="18">
    <location>
        <begin position="19"/>
        <end position="28"/>
    </location>
</feature>
<evidence type="ECO:0000259" key="19">
    <source>
        <dbReference type="PROSITE" id="PS50157"/>
    </source>
</evidence>
<evidence type="ECO:0000313" key="21">
    <source>
        <dbReference type="RefSeq" id="XP_029014417.1"/>
    </source>
</evidence>
<evidence type="ECO:0000256" key="8">
    <source>
        <dbReference type="ARBA" id="ARBA00023015"/>
    </source>
</evidence>
<feature type="compositionally biased region" description="Basic and acidic residues" evidence="18">
    <location>
        <begin position="283"/>
        <end position="298"/>
    </location>
</feature>
<reference evidence="21" key="1">
    <citation type="submission" date="2025-08" db="UniProtKB">
        <authorList>
            <consortium name="RefSeq"/>
        </authorList>
    </citation>
    <scope>IDENTIFICATION</scope>
</reference>
<feature type="region of interest" description="Disordered" evidence="18">
    <location>
        <begin position="88"/>
        <end position="108"/>
    </location>
</feature>
<dbReference type="KEGG" id="bspl:114860183"/>
<evidence type="ECO:0000256" key="1">
    <source>
        <dbReference type="ARBA" id="ARBA00004123"/>
    </source>
</evidence>
<dbReference type="GO" id="GO:0008270">
    <property type="term" value="F:zinc ion binding"/>
    <property type="evidence" value="ECO:0007669"/>
    <property type="project" value="UniProtKB-KW"/>
</dbReference>
<evidence type="ECO:0000256" key="11">
    <source>
        <dbReference type="ARBA" id="ARBA00023242"/>
    </source>
</evidence>
<evidence type="ECO:0000256" key="3">
    <source>
        <dbReference type="ARBA" id="ARBA00022491"/>
    </source>
</evidence>
<dbReference type="GO" id="GO:0003712">
    <property type="term" value="F:transcription coregulator activity"/>
    <property type="evidence" value="ECO:0007669"/>
    <property type="project" value="TreeGrafter"/>
</dbReference>
<dbReference type="GO" id="GO:0005634">
    <property type="term" value="C:nucleus"/>
    <property type="evidence" value="ECO:0007669"/>
    <property type="project" value="UniProtKB-SubCell"/>
</dbReference>
<evidence type="ECO:0000256" key="9">
    <source>
        <dbReference type="ARBA" id="ARBA00023125"/>
    </source>
</evidence>
<keyword evidence="7" id="KW-0862">Zinc</keyword>
<feature type="compositionally biased region" description="Acidic residues" evidence="18">
    <location>
        <begin position="270"/>
        <end position="282"/>
    </location>
</feature>
<dbReference type="AlphaFoldDB" id="A0A6P7N571"/>
<dbReference type="PANTHER" id="PTHR46179">
    <property type="entry name" value="ZINC FINGER PROTEIN"/>
    <property type="match status" value="1"/>
</dbReference>
<feature type="domain" description="C2H2-type" evidence="19">
    <location>
        <begin position="612"/>
        <end position="640"/>
    </location>
</feature>
<feature type="domain" description="C2H2-type" evidence="19">
    <location>
        <begin position="524"/>
        <end position="553"/>
    </location>
</feature>
<keyword evidence="8" id="KW-0805">Transcription regulation</keyword>
<dbReference type="GeneID" id="114860183"/>
<evidence type="ECO:0000256" key="15">
    <source>
        <dbReference type="ARBA" id="ARBA00077301"/>
    </source>
</evidence>
<dbReference type="PROSITE" id="PS00028">
    <property type="entry name" value="ZINC_FINGER_C2H2_1"/>
    <property type="match status" value="5"/>
</dbReference>
<dbReference type="GO" id="GO:0003677">
    <property type="term" value="F:DNA binding"/>
    <property type="evidence" value="ECO:0007669"/>
    <property type="project" value="UniProtKB-KW"/>
</dbReference>
<evidence type="ECO:0000313" key="20">
    <source>
        <dbReference type="Proteomes" id="UP000515150"/>
    </source>
</evidence>
<dbReference type="SUPFAM" id="SSF57667">
    <property type="entry name" value="beta-beta-alpha zinc fingers"/>
    <property type="match status" value="2"/>
</dbReference>
<dbReference type="Gene3D" id="3.30.160.60">
    <property type="entry name" value="Classic Zinc Finger"/>
    <property type="match status" value="4"/>
</dbReference>
<dbReference type="Pfam" id="PF13912">
    <property type="entry name" value="zf-C2H2_6"/>
    <property type="match status" value="1"/>
</dbReference>